<dbReference type="GO" id="GO:0004864">
    <property type="term" value="F:protein phosphatase inhibitor activity"/>
    <property type="evidence" value="ECO:0007669"/>
    <property type="project" value="TreeGrafter"/>
</dbReference>
<dbReference type="Pfam" id="PF04667">
    <property type="entry name" value="Endosulfine"/>
    <property type="match status" value="1"/>
</dbReference>
<feature type="signal peptide" evidence="4">
    <location>
        <begin position="1"/>
        <end position="19"/>
    </location>
</feature>
<name>A0A8B8MTV0_9MYRT</name>
<evidence type="ECO:0000256" key="4">
    <source>
        <dbReference type="SAM" id="SignalP"/>
    </source>
</evidence>
<dbReference type="InterPro" id="IPR006760">
    <property type="entry name" value="Endosulphine"/>
</dbReference>
<dbReference type="OrthoDB" id="912757at2759"/>
<feature type="region of interest" description="Disordered" evidence="3">
    <location>
        <begin position="108"/>
        <end position="190"/>
    </location>
</feature>
<protein>
    <submittedName>
        <fullName evidence="6">Uncharacterized protein LOC115727433 isoform X1</fullName>
    </submittedName>
</protein>
<comment type="similarity">
    <text evidence="1 2">Belongs to the endosulfine family.</text>
</comment>
<dbReference type="RefSeq" id="XP_030513516.1">
    <property type="nucleotide sequence ID" value="XM_030657656.2"/>
</dbReference>
<feature type="chain" id="PRO_5034020528" evidence="4">
    <location>
        <begin position="20"/>
        <end position="190"/>
    </location>
</feature>
<dbReference type="KEGG" id="rarg:115727433"/>
<feature type="compositionally biased region" description="Basic and acidic residues" evidence="3">
    <location>
        <begin position="162"/>
        <end position="190"/>
    </location>
</feature>
<dbReference type="GeneID" id="115727433"/>
<dbReference type="GO" id="GO:0005737">
    <property type="term" value="C:cytoplasm"/>
    <property type="evidence" value="ECO:0007669"/>
    <property type="project" value="TreeGrafter"/>
</dbReference>
<gene>
    <name evidence="6" type="primary">LOC115727433</name>
</gene>
<dbReference type="PANTHER" id="PTHR10358:SF6">
    <property type="entry name" value="ENDOSULFINE, ISOFORM A"/>
    <property type="match status" value="1"/>
</dbReference>
<reference evidence="6" key="1">
    <citation type="submission" date="2025-08" db="UniProtKB">
        <authorList>
            <consortium name="RefSeq"/>
        </authorList>
    </citation>
    <scope>IDENTIFICATION</scope>
    <source>
        <tissue evidence="6">Leaf</tissue>
    </source>
</reference>
<evidence type="ECO:0000256" key="2">
    <source>
        <dbReference type="RuleBase" id="RU363120"/>
    </source>
</evidence>
<dbReference type="AlphaFoldDB" id="A0A8B8MTV0"/>
<accession>A0A8B8MTV0</accession>
<dbReference type="PANTHER" id="PTHR10358">
    <property type="entry name" value="ENDOSULFINE"/>
    <property type="match status" value="1"/>
</dbReference>
<keyword evidence="4" id="KW-0732">Signal</keyword>
<evidence type="ECO:0000313" key="5">
    <source>
        <dbReference type="Proteomes" id="UP000827889"/>
    </source>
</evidence>
<organism evidence="5 6">
    <name type="scientific">Rhodamnia argentea</name>
    <dbReference type="NCBI Taxonomy" id="178133"/>
    <lineage>
        <taxon>Eukaryota</taxon>
        <taxon>Viridiplantae</taxon>
        <taxon>Streptophyta</taxon>
        <taxon>Embryophyta</taxon>
        <taxon>Tracheophyta</taxon>
        <taxon>Spermatophyta</taxon>
        <taxon>Magnoliopsida</taxon>
        <taxon>eudicotyledons</taxon>
        <taxon>Gunneridae</taxon>
        <taxon>Pentapetalae</taxon>
        <taxon>rosids</taxon>
        <taxon>malvids</taxon>
        <taxon>Myrtales</taxon>
        <taxon>Myrtaceae</taxon>
        <taxon>Myrtoideae</taxon>
        <taxon>Myrteae</taxon>
        <taxon>Australasian group</taxon>
        <taxon>Rhodamnia</taxon>
    </lineage>
</organism>
<sequence>MMFVFFLTVGYHLLHHCSYYSFNKMSGTIVEDSRDKVLSDCTPKNDVDGEGALKDMIDSDVGDENAVPSPKEEEEIIKKRYGGLLPKKPPLISKDHEHAFFDSADWALGKQGAQKPKGPLEALRPKLQPTPHYQGRSRRSAYAPADDGNEGNGYHSEDPEDESHKGEDGNEKDHSSEEKGCQDEPHDVLC</sequence>
<feature type="region of interest" description="Disordered" evidence="3">
    <location>
        <begin position="49"/>
        <end position="73"/>
    </location>
</feature>
<evidence type="ECO:0000256" key="3">
    <source>
        <dbReference type="SAM" id="MobiDB-lite"/>
    </source>
</evidence>
<proteinExistence type="inferred from homology"/>
<evidence type="ECO:0000313" key="6">
    <source>
        <dbReference type="RefSeq" id="XP_030513516.1"/>
    </source>
</evidence>
<keyword evidence="5" id="KW-1185">Reference proteome</keyword>
<evidence type="ECO:0000256" key="1">
    <source>
        <dbReference type="ARBA" id="ARBA00010520"/>
    </source>
</evidence>
<dbReference type="Proteomes" id="UP000827889">
    <property type="component" value="Chromosome 6"/>
</dbReference>